<evidence type="ECO:0000259" key="1">
    <source>
        <dbReference type="Pfam" id="PF04149"/>
    </source>
</evidence>
<dbReference type="InterPro" id="IPR007278">
    <property type="entry name" value="DUF397"/>
</dbReference>
<dbReference type="RefSeq" id="WP_220508858.1">
    <property type="nucleotide sequence ID" value="NZ_BAAALP010000006.1"/>
</dbReference>
<feature type="domain" description="DUF397" evidence="1">
    <location>
        <begin position="6"/>
        <end position="59"/>
    </location>
</feature>
<evidence type="ECO:0000313" key="2">
    <source>
        <dbReference type="EMBL" id="MBA8948829.1"/>
    </source>
</evidence>
<protein>
    <recommendedName>
        <fullName evidence="1">DUF397 domain-containing protein</fullName>
    </recommendedName>
</protein>
<organism evidence="2 3">
    <name type="scientific">Actinomadura namibiensis</name>
    <dbReference type="NCBI Taxonomy" id="182080"/>
    <lineage>
        <taxon>Bacteria</taxon>
        <taxon>Bacillati</taxon>
        <taxon>Actinomycetota</taxon>
        <taxon>Actinomycetes</taxon>
        <taxon>Streptosporangiales</taxon>
        <taxon>Thermomonosporaceae</taxon>
        <taxon>Actinomadura</taxon>
    </lineage>
</organism>
<accession>A0A7W3LIK6</accession>
<sequence length="60" mass="6349">MDMRNATWRKSSHSDDLGGNCVELANLGDAVGVRDSKAPDAGHLSVDRASLLALVSRIKA</sequence>
<evidence type="ECO:0000313" key="3">
    <source>
        <dbReference type="Proteomes" id="UP000572680"/>
    </source>
</evidence>
<dbReference type="Pfam" id="PF04149">
    <property type="entry name" value="DUF397"/>
    <property type="match status" value="1"/>
</dbReference>
<reference evidence="2 3" key="1">
    <citation type="submission" date="2020-08" db="EMBL/GenBank/DDBJ databases">
        <title>Genomic Encyclopedia of Type Strains, Phase IV (KMG-IV): sequencing the most valuable type-strain genomes for metagenomic binning, comparative biology and taxonomic classification.</title>
        <authorList>
            <person name="Goeker M."/>
        </authorList>
    </citation>
    <scope>NUCLEOTIDE SEQUENCE [LARGE SCALE GENOMIC DNA]</scope>
    <source>
        <strain evidence="2 3">DSM 44197</strain>
    </source>
</reference>
<keyword evidence="3" id="KW-1185">Reference proteome</keyword>
<dbReference type="EMBL" id="JACJIA010000001">
    <property type="protein sequence ID" value="MBA8948829.1"/>
    <property type="molecule type" value="Genomic_DNA"/>
</dbReference>
<gene>
    <name evidence="2" type="ORF">HNR61_000427</name>
</gene>
<dbReference type="AlphaFoldDB" id="A0A7W3LIK6"/>
<comment type="caution">
    <text evidence="2">The sequence shown here is derived from an EMBL/GenBank/DDBJ whole genome shotgun (WGS) entry which is preliminary data.</text>
</comment>
<dbReference type="Proteomes" id="UP000572680">
    <property type="component" value="Unassembled WGS sequence"/>
</dbReference>
<name>A0A7W3LIK6_ACTNM</name>
<proteinExistence type="predicted"/>